<dbReference type="CDD" id="cd02019">
    <property type="entry name" value="NK"/>
    <property type="match status" value="1"/>
</dbReference>
<sequence>MPYTIAIDGPAGAGKSTIAKLLSKSLGFYYVDTGALYRGLAYGIAEKGIPFTAEKSIEEALPALQVDLAYEGEKQKVFCNKEDCTDYIRTPELGQGASMISQYGCVREKLLDLQRNVAKEHSCVMDGRDIGTVVLPKANKKFYLTASPEIRAERRWKELLEKGEKISLEQVLMEVKERDHRDSTRAIAPLKKAEDAIEIDSSNLSINEVVDKMLSYCVGSEE</sequence>
<protein>
    <recommendedName>
        <fullName evidence="8">Cytidylate kinase</fullName>
        <shortName evidence="8">CK</shortName>
        <ecNumber evidence="8">2.7.4.25</ecNumber>
    </recommendedName>
    <alternativeName>
        <fullName evidence="8">Cytidine monophosphate kinase</fullName>
        <shortName evidence="8">CMP kinase</shortName>
    </alternativeName>
</protein>
<feature type="binding site" evidence="8">
    <location>
        <begin position="9"/>
        <end position="17"/>
    </location>
    <ligand>
        <name>ATP</name>
        <dbReference type="ChEBI" id="CHEBI:30616"/>
    </ligand>
</feature>
<dbReference type="GO" id="GO:0015949">
    <property type="term" value="P:nucleobase-containing small molecule interconversion"/>
    <property type="evidence" value="ECO:0007669"/>
    <property type="project" value="TreeGrafter"/>
</dbReference>
<accession>A0A7W9SFD0</accession>
<dbReference type="Pfam" id="PF02224">
    <property type="entry name" value="Cytidylate_kin"/>
    <property type="match status" value="1"/>
</dbReference>
<evidence type="ECO:0000256" key="4">
    <source>
        <dbReference type="ARBA" id="ARBA00022777"/>
    </source>
</evidence>
<organism evidence="10 11">
    <name type="scientific">Oribacterium sinus</name>
    <dbReference type="NCBI Taxonomy" id="237576"/>
    <lineage>
        <taxon>Bacteria</taxon>
        <taxon>Bacillati</taxon>
        <taxon>Bacillota</taxon>
        <taxon>Clostridia</taxon>
        <taxon>Lachnospirales</taxon>
        <taxon>Lachnospiraceae</taxon>
        <taxon>Oribacterium</taxon>
    </lineage>
</organism>
<comment type="caution">
    <text evidence="10">The sequence shown here is derived from an EMBL/GenBank/DDBJ whole genome shotgun (WGS) entry which is preliminary data.</text>
</comment>
<evidence type="ECO:0000259" key="9">
    <source>
        <dbReference type="Pfam" id="PF02224"/>
    </source>
</evidence>
<evidence type="ECO:0000313" key="10">
    <source>
        <dbReference type="EMBL" id="MBB6040345.1"/>
    </source>
</evidence>
<evidence type="ECO:0000313" key="11">
    <source>
        <dbReference type="Proteomes" id="UP000522163"/>
    </source>
</evidence>
<dbReference type="RefSeq" id="WP_183682044.1">
    <property type="nucleotide sequence ID" value="NZ_CAUQUA010000005.1"/>
</dbReference>
<dbReference type="HAMAP" id="MF_00238">
    <property type="entry name" value="Cytidyl_kinase_type1"/>
    <property type="match status" value="1"/>
</dbReference>
<keyword evidence="3 8" id="KW-0547">Nucleotide-binding</keyword>
<evidence type="ECO:0000256" key="8">
    <source>
        <dbReference type="HAMAP-Rule" id="MF_00238"/>
    </source>
</evidence>
<keyword evidence="4 8" id="KW-0418">Kinase</keyword>
<dbReference type="Proteomes" id="UP000522163">
    <property type="component" value="Unassembled WGS sequence"/>
</dbReference>
<name>A0A7W9SFD0_9FIRM</name>
<keyword evidence="2 8" id="KW-0808">Transferase</keyword>
<dbReference type="PANTHER" id="PTHR21299:SF2">
    <property type="entry name" value="CYTIDYLATE KINASE"/>
    <property type="match status" value="1"/>
</dbReference>
<comment type="catalytic activity">
    <reaction evidence="6 8">
        <text>dCMP + ATP = dCDP + ADP</text>
        <dbReference type="Rhea" id="RHEA:25094"/>
        <dbReference type="ChEBI" id="CHEBI:30616"/>
        <dbReference type="ChEBI" id="CHEBI:57566"/>
        <dbReference type="ChEBI" id="CHEBI:58593"/>
        <dbReference type="ChEBI" id="CHEBI:456216"/>
        <dbReference type="EC" id="2.7.4.25"/>
    </reaction>
</comment>
<dbReference type="PANTHER" id="PTHR21299">
    <property type="entry name" value="CYTIDYLATE KINASE/PANTOATE-BETA-ALANINE LIGASE"/>
    <property type="match status" value="1"/>
</dbReference>
<evidence type="ECO:0000256" key="3">
    <source>
        <dbReference type="ARBA" id="ARBA00022741"/>
    </source>
</evidence>
<dbReference type="InterPro" id="IPR003136">
    <property type="entry name" value="Cytidylate_kin"/>
</dbReference>
<reference evidence="10 11" key="1">
    <citation type="submission" date="2020-08" db="EMBL/GenBank/DDBJ databases">
        <title>Genomic Encyclopedia of Type Strains, Phase IV (KMG-IV): sequencing the most valuable type-strain genomes for metagenomic binning, comparative biology and taxonomic classification.</title>
        <authorList>
            <person name="Goeker M."/>
        </authorList>
    </citation>
    <scope>NUCLEOTIDE SEQUENCE [LARGE SCALE GENOMIC DNA]</scope>
    <source>
        <strain evidence="10 11">DSM 17245</strain>
    </source>
</reference>
<dbReference type="InterPro" id="IPR011994">
    <property type="entry name" value="Cytidylate_kinase_dom"/>
</dbReference>
<dbReference type="EMBL" id="JACHHH010000001">
    <property type="protein sequence ID" value="MBB6040345.1"/>
    <property type="molecule type" value="Genomic_DNA"/>
</dbReference>
<evidence type="ECO:0000256" key="1">
    <source>
        <dbReference type="ARBA" id="ARBA00009427"/>
    </source>
</evidence>
<evidence type="ECO:0000256" key="2">
    <source>
        <dbReference type="ARBA" id="ARBA00022679"/>
    </source>
</evidence>
<proteinExistence type="inferred from homology"/>
<dbReference type="InterPro" id="IPR027417">
    <property type="entry name" value="P-loop_NTPase"/>
</dbReference>
<dbReference type="GO" id="GO:0005829">
    <property type="term" value="C:cytosol"/>
    <property type="evidence" value="ECO:0007669"/>
    <property type="project" value="TreeGrafter"/>
</dbReference>
<keyword evidence="5 8" id="KW-0067">ATP-binding</keyword>
<dbReference type="AlphaFoldDB" id="A0A7W9SFD0"/>
<dbReference type="GO" id="GO:0006220">
    <property type="term" value="P:pyrimidine nucleotide metabolic process"/>
    <property type="evidence" value="ECO:0007669"/>
    <property type="project" value="UniProtKB-UniRule"/>
</dbReference>
<gene>
    <name evidence="8" type="primary">cmk</name>
    <name evidence="10" type="ORF">HNQ46_000306</name>
</gene>
<evidence type="ECO:0000256" key="7">
    <source>
        <dbReference type="ARBA" id="ARBA00048478"/>
    </source>
</evidence>
<feature type="domain" description="Cytidylate kinase" evidence="9">
    <location>
        <begin position="5"/>
        <end position="216"/>
    </location>
</feature>
<dbReference type="EC" id="2.7.4.25" evidence="8"/>
<dbReference type="GO" id="GO:0005524">
    <property type="term" value="F:ATP binding"/>
    <property type="evidence" value="ECO:0007669"/>
    <property type="project" value="UniProtKB-UniRule"/>
</dbReference>
<dbReference type="GO" id="GO:0036431">
    <property type="term" value="F:dCMP kinase activity"/>
    <property type="evidence" value="ECO:0007669"/>
    <property type="project" value="InterPro"/>
</dbReference>
<dbReference type="GeneID" id="85013877"/>
<comment type="subcellular location">
    <subcellularLocation>
        <location evidence="8">Cytoplasm</location>
    </subcellularLocation>
</comment>
<comment type="catalytic activity">
    <reaction evidence="7 8">
        <text>CMP + ATP = CDP + ADP</text>
        <dbReference type="Rhea" id="RHEA:11600"/>
        <dbReference type="ChEBI" id="CHEBI:30616"/>
        <dbReference type="ChEBI" id="CHEBI:58069"/>
        <dbReference type="ChEBI" id="CHEBI:60377"/>
        <dbReference type="ChEBI" id="CHEBI:456216"/>
        <dbReference type="EC" id="2.7.4.25"/>
    </reaction>
</comment>
<evidence type="ECO:0000256" key="5">
    <source>
        <dbReference type="ARBA" id="ARBA00022840"/>
    </source>
</evidence>
<keyword evidence="8" id="KW-0963">Cytoplasm</keyword>
<dbReference type="CDD" id="cd02020">
    <property type="entry name" value="CMPK"/>
    <property type="match status" value="1"/>
</dbReference>
<dbReference type="Gene3D" id="3.40.50.300">
    <property type="entry name" value="P-loop containing nucleotide triphosphate hydrolases"/>
    <property type="match status" value="1"/>
</dbReference>
<evidence type="ECO:0000256" key="6">
    <source>
        <dbReference type="ARBA" id="ARBA00047615"/>
    </source>
</evidence>
<dbReference type="SUPFAM" id="SSF52540">
    <property type="entry name" value="P-loop containing nucleoside triphosphate hydrolases"/>
    <property type="match status" value="1"/>
</dbReference>
<dbReference type="NCBIfam" id="TIGR00017">
    <property type="entry name" value="cmk"/>
    <property type="match status" value="1"/>
</dbReference>
<comment type="similarity">
    <text evidence="1 8">Belongs to the cytidylate kinase family. Type 1 subfamily.</text>
</comment>